<name>A0A517SM66_9PLAN</name>
<feature type="domain" description="Alginate export" evidence="2">
    <location>
        <begin position="132"/>
        <end position="524"/>
    </location>
</feature>
<accession>A0A517SM66</accession>
<dbReference type="KEGG" id="ccos:Pan44_52920"/>
<dbReference type="RefSeq" id="WP_145034594.1">
    <property type="nucleotide sequence ID" value="NZ_CP036271.1"/>
</dbReference>
<feature type="region of interest" description="Disordered" evidence="1">
    <location>
        <begin position="22"/>
        <end position="85"/>
    </location>
</feature>
<dbReference type="AlphaFoldDB" id="A0A517SM66"/>
<dbReference type="Proteomes" id="UP000315700">
    <property type="component" value="Chromosome"/>
</dbReference>
<reference evidence="3 4" key="1">
    <citation type="submission" date="2019-02" db="EMBL/GenBank/DDBJ databases">
        <title>Deep-cultivation of Planctomycetes and their phenomic and genomic characterization uncovers novel biology.</title>
        <authorList>
            <person name="Wiegand S."/>
            <person name="Jogler M."/>
            <person name="Boedeker C."/>
            <person name="Pinto D."/>
            <person name="Vollmers J."/>
            <person name="Rivas-Marin E."/>
            <person name="Kohn T."/>
            <person name="Peeters S.H."/>
            <person name="Heuer A."/>
            <person name="Rast P."/>
            <person name="Oberbeckmann S."/>
            <person name="Bunk B."/>
            <person name="Jeske O."/>
            <person name="Meyerdierks A."/>
            <person name="Storesund J.E."/>
            <person name="Kallscheuer N."/>
            <person name="Luecker S."/>
            <person name="Lage O.M."/>
            <person name="Pohl T."/>
            <person name="Merkel B.J."/>
            <person name="Hornburger P."/>
            <person name="Mueller R.-W."/>
            <person name="Bruemmer F."/>
            <person name="Labrenz M."/>
            <person name="Spormann A.M."/>
            <person name="Op den Camp H."/>
            <person name="Overmann J."/>
            <person name="Amann R."/>
            <person name="Jetten M.S.M."/>
            <person name="Mascher T."/>
            <person name="Medema M.H."/>
            <person name="Devos D.P."/>
            <person name="Kaster A.-K."/>
            <person name="Ovreas L."/>
            <person name="Rohde M."/>
            <person name="Galperin M.Y."/>
            <person name="Jogler C."/>
        </authorList>
    </citation>
    <scope>NUCLEOTIDE SEQUENCE [LARGE SCALE GENOMIC DNA]</scope>
    <source>
        <strain evidence="3 4">Pan44</strain>
    </source>
</reference>
<evidence type="ECO:0000313" key="3">
    <source>
        <dbReference type="EMBL" id="QDT57224.1"/>
    </source>
</evidence>
<evidence type="ECO:0000313" key="4">
    <source>
        <dbReference type="Proteomes" id="UP000315700"/>
    </source>
</evidence>
<dbReference type="OrthoDB" id="311329at2"/>
<dbReference type="InParanoid" id="A0A517SM66"/>
<evidence type="ECO:0000259" key="2">
    <source>
        <dbReference type="Pfam" id="PF13372"/>
    </source>
</evidence>
<dbReference type="Pfam" id="PF13372">
    <property type="entry name" value="Alginate_exp"/>
    <property type="match status" value="1"/>
</dbReference>
<gene>
    <name evidence="3" type="ORF">Pan44_52920</name>
</gene>
<protein>
    <recommendedName>
        <fullName evidence="2">Alginate export domain-containing protein</fullName>
    </recommendedName>
</protein>
<feature type="compositionally biased region" description="Pro residues" evidence="1">
    <location>
        <begin position="70"/>
        <end position="85"/>
    </location>
</feature>
<dbReference type="InterPro" id="IPR025388">
    <property type="entry name" value="Alginate_export_dom"/>
</dbReference>
<dbReference type="EMBL" id="CP036271">
    <property type="protein sequence ID" value="QDT57224.1"/>
    <property type="molecule type" value="Genomic_DNA"/>
</dbReference>
<sequence>MDCRWKLSVLVWTFVATSAAQVRDARGDEPPSATAVPVDDDAVTRPAPLPTASPESAPVPAAPVKKSPAKAPPKKTPPAFPGPKVLPPTGPYKPLFFDNDFSSKDKPGEPDILGEEAKLMKFELFDTDFVFSTGGELRHRYMNQDNRLQPGGPGHDTYNLLRWRHYVDLKAGDTFRFYVEGINADSWGEDLPIQPTDVNRWDLLNAFVDVHLFDTDTGSHTLRYGRQELLFGRQRLVSPLDWANTRRNFEGFRYMVKDKDWKFDAFAVNPVNSATGYRNVFEFDNKFDKANRDVWFSGTYFTYTGIENANLDLYWLWLNNTEPVAGRADGRRHTLGSRYSWLVPIEQERVWDFDVEGAYQFGDDDGERVNAGFITAVAGHTWKKALWTPRLSGLAYFGSGDVDRSDGQTNTFDVLFPLGHAYWALSDNLSGQNLIDLCAQLEVKPTAKSSLVGAYHKFRLASDDDVVYNVAGAPFGTPNNGTDVGDALDVYGYYAFNANLDIQMGYSWFWYGEFIERTVPRDDASQFYVQTSLRY</sequence>
<feature type="compositionally biased region" description="Low complexity" evidence="1">
    <location>
        <begin position="50"/>
        <end position="66"/>
    </location>
</feature>
<organism evidence="3 4">
    <name type="scientific">Caulifigura coniformis</name>
    <dbReference type="NCBI Taxonomy" id="2527983"/>
    <lineage>
        <taxon>Bacteria</taxon>
        <taxon>Pseudomonadati</taxon>
        <taxon>Planctomycetota</taxon>
        <taxon>Planctomycetia</taxon>
        <taxon>Planctomycetales</taxon>
        <taxon>Planctomycetaceae</taxon>
        <taxon>Caulifigura</taxon>
    </lineage>
</organism>
<keyword evidence="4" id="KW-1185">Reference proteome</keyword>
<evidence type="ECO:0000256" key="1">
    <source>
        <dbReference type="SAM" id="MobiDB-lite"/>
    </source>
</evidence>
<proteinExistence type="predicted"/>